<proteinExistence type="inferred from homology"/>
<organism evidence="3 4">
    <name type="scientific">Vitreoscilla massiliensis</name>
    <dbReference type="NCBI Taxonomy" id="1689272"/>
    <lineage>
        <taxon>Bacteria</taxon>
        <taxon>Pseudomonadati</taxon>
        <taxon>Pseudomonadota</taxon>
        <taxon>Betaproteobacteria</taxon>
        <taxon>Neisseriales</taxon>
        <taxon>Neisseriaceae</taxon>
        <taxon>Vitreoscilla</taxon>
    </lineage>
</organism>
<accession>A0ABY4E3K1</accession>
<comment type="similarity">
    <text evidence="1 2">Belongs to the UPF0301 (AlgH) family.</text>
</comment>
<dbReference type="PANTHER" id="PTHR30327">
    <property type="entry name" value="UNCHARACTERIZED PROTEIN YQGE"/>
    <property type="match status" value="1"/>
</dbReference>
<sequence>MQIKNKKIDNLTDYFLIAMPEMDDQFFAGSVVYICEHNDEGAMGVCINKPSPLTMNQFFEAINARTPLQYDETAVLLGGPMQVDRGFLVHTPVGSWESSLLVTDDIAFTTSRDIIENLAKNHDNHTNKTLATIGYSGWKKNQLEQELAENAWLIVPADQHIMFDIPVDERYQAAMKLLGIDAGQLVQGAGHA</sequence>
<keyword evidence="4" id="KW-1185">Reference proteome</keyword>
<evidence type="ECO:0000313" key="3">
    <source>
        <dbReference type="EMBL" id="UOO89400.1"/>
    </source>
</evidence>
<name>A0ABY4E3K1_9NEIS</name>
<evidence type="ECO:0000256" key="1">
    <source>
        <dbReference type="ARBA" id="ARBA00009600"/>
    </source>
</evidence>
<evidence type="ECO:0000313" key="4">
    <source>
        <dbReference type="Proteomes" id="UP000832011"/>
    </source>
</evidence>
<dbReference type="Proteomes" id="UP000832011">
    <property type="component" value="Chromosome"/>
</dbReference>
<dbReference type="PANTHER" id="PTHR30327:SF1">
    <property type="entry name" value="UPF0301 PROTEIN YQGE"/>
    <property type="match status" value="1"/>
</dbReference>
<gene>
    <name evidence="3" type="ORF">LVJ82_18470</name>
</gene>
<dbReference type="Gene3D" id="3.40.1740.10">
    <property type="entry name" value="VC0467-like"/>
    <property type="match status" value="1"/>
</dbReference>
<dbReference type="HAMAP" id="MF_00758">
    <property type="entry name" value="UPF0301"/>
    <property type="match status" value="1"/>
</dbReference>
<dbReference type="NCBIfam" id="NF001266">
    <property type="entry name" value="PRK00228.1-1"/>
    <property type="match status" value="1"/>
</dbReference>
<dbReference type="RefSeq" id="WP_058357098.1">
    <property type="nucleotide sequence ID" value="NZ_CABKVG010000010.1"/>
</dbReference>
<dbReference type="Pfam" id="PF02622">
    <property type="entry name" value="DUF179"/>
    <property type="match status" value="1"/>
</dbReference>
<dbReference type="EMBL" id="CP091511">
    <property type="protein sequence ID" value="UOO89400.1"/>
    <property type="molecule type" value="Genomic_DNA"/>
</dbReference>
<reference evidence="3 4" key="1">
    <citation type="journal article" date="2022" name="Res Sq">
        <title>Evolution of multicellular longitudinally dividing oral cavity symbionts (Neisseriaceae).</title>
        <authorList>
            <person name="Nyongesa S."/>
            <person name="Weber P."/>
            <person name="Bernet E."/>
            <person name="Pullido F."/>
            <person name="Nieckarz M."/>
            <person name="Delaby M."/>
            <person name="Nieves C."/>
            <person name="Viehboeck T."/>
            <person name="Krause N."/>
            <person name="Rivera-Millot A."/>
            <person name="Nakamura A."/>
            <person name="Vischer N."/>
            <person name="VanNieuwenhze M."/>
            <person name="Brun Y."/>
            <person name="Cava F."/>
            <person name="Bulgheresi S."/>
            <person name="Veyrier F."/>
        </authorList>
    </citation>
    <scope>NUCLEOTIDE SEQUENCE [LARGE SCALE GENOMIC DNA]</scope>
    <source>
        <strain evidence="3 4">SN4</strain>
    </source>
</reference>
<evidence type="ECO:0000256" key="2">
    <source>
        <dbReference type="HAMAP-Rule" id="MF_00758"/>
    </source>
</evidence>
<dbReference type="SUPFAM" id="SSF143456">
    <property type="entry name" value="VC0467-like"/>
    <property type="match status" value="1"/>
</dbReference>
<dbReference type="InterPro" id="IPR003774">
    <property type="entry name" value="AlgH-like"/>
</dbReference>
<protein>
    <recommendedName>
        <fullName evidence="2">UPF0301 protein LVJ82_18470</fullName>
    </recommendedName>
</protein>